<dbReference type="SUPFAM" id="SSF48498">
    <property type="entry name" value="Tetracyclin repressor-like, C-terminal domain"/>
    <property type="match status" value="1"/>
</dbReference>
<dbReference type="PRINTS" id="PR00455">
    <property type="entry name" value="HTHTETR"/>
</dbReference>
<dbReference type="EMBL" id="BAABJM010000001">
    <property type="protein sequence ID" value="GAA5041653.1"/>
    <property type="molecule type" value="Genomic_DNA"/>
</dbReference>
<evidence type="ECO:0000259" key="5">
    <source>
        <dbReference type="PROSITE" id="PS50977"/>
    </source>
</evidence>
<evidence type="ECO:0000256" key="1">
    <source>
        <dbReference type="ARBA" id="ARBA00023015"/>
    </source>
</evidence>
<dbReference type="Gene3D" id="1.10.357.10">
    <property type="entry name" value="Tetracycline Repressor, domain 2"/>
    <property type="match status" value="1"/>
</dbReference>
<dbReference type="InterPro" id="IPR025996">
    <property type="entry name" value="MT1864/Rv1816-like_C"/>
</dbReference>
<accession>A0ABP9JR61</accession>
<dbReference type="InterPro" id="IPR009057">
    <property type="entry name" value="Homeodomain-like_sf"/>
</dbReference>
<organism evidence="6 7">
    <name type="scientific">Nocardia callitridis</name>
    <dbReference type="NCBI Taxonomy" id="648753"/>
    <lineage>
        <taxon>Bacteria</taxon>
        <taxon>Bacillati</taxon>
        <taxon>Actinomycetota</taxon>
        <taxon>Actinomycetes</taxon>
        <taxon>Mycobacteriales</taxon>
        <taxon>Nocardiaceae</taxon>
        <taxon>Nocardia</taxon>
    </lineage>
</organism>
<dbReference type="RefSeq" id="WP_345492936.1">
    <property type="nucleotide sequence ID" value="NZ_BAABJM010000001.1"/>
</dbReference>
<dbReference type="Proteomes" id="UP001500603">
    <property type="component" value="Unassembled WGS sequence"/>
</dbReference>
<comment type="caution">
    <text evidence="6">The sequence shown here is derived from an EMBL/GenBank/DDBJ whole genome shotgun (WGS) entry which is preliminary data.</text>
</comment>
<protein>
    <submittedName>
        <fullName evidence="6">TetR/AcrR family transcriptional regulator</fullName>
    </submittedName>
</protein>
<keyword evidence="7" id="KW-1185">Reference proteome</keyword>
<dbReference type="PROSITE" id="PS50977">
    <property type="entry name" value="HTH_TETR_2"/>
    <property type="match status" value="1"/>
</dbReference>
<evidence type="ECO:0000313" key="6">
    <source>
        <dbReference type="EMBL" id="GAA5041653.1"/>
    </source>
</evidence>
<evidence type="ECO:0000313" key="7">
    <source>
        <dbReference type="Proteomes" id="UP001500603"/>
    </source>
</evidence>
<keyword evidence="2 4" id="KW-0238">DNA-binding</keyword>
<keyword evidence="1" id="KW-0805">Transcription regulation</keyword>
<evidence type="ECO:0000256" key="2">
    <source>
        <dbReference type="ARBA" id="ARBA00023125"/>
    </source>
</evidence>
<name>A0ABP9JR61_9NOCA</name>
<feature type="domain" description="HTH tetR-type" evidence="5">
    <location>
        <begin position="12"/>
        <end position="72"/>
    </location>
</feature>
<gene>
    <name evidence="6" type="ORF">GCM10023318_00960</name>
</gene>
<keyword evidence="3" id="KW-0804">Transcription</keyword>
<dbReference type="InterPro" id="IPR036271">
    <property type="entry name" value="Tet_transcr_reg_TetR-rel_C_sf"/>
</dbReference>
<feature type="DNA-binding region" description="H-T-H motif" evidence="4">
    <location>
        <begin position="35"/>
        <end position="54"/>
    </location>
</feature>
<proteinExistence type="predicted"/>
<dbReference type="InterPro" id="IPR050109">
    <property type="entry name" value="HTH-type_TetR-like_transc_reg"/>
</dbReference>
<sequence length="201" mass="22346">MSTSQRKERERAERHQRIIDAARELAEADGWDAVTVRRLADRIEYSQPVLYSHFTGKAAIISAVAEQGIADLTVHLRRANAASDSPVAVMDAVSRAYLGFAADNPARYDAMFLMSNGLVFGVDAPQTLRDAFGELEAMFRPFVTDPDDLGAHTEVAWSAMHGLATLERTGRLRPELRERRLELLVDEWLAAVGAQRREPGK</sequence>
<dbReference type="PANTHER" id="PTHR30055">
    <property type="entry name" value="HTH-TYPE TRANSCRIPTIONAL REGULATOR RUTR"/>
    <property type="match status" value="1"/>
</dbReference>
<dbReference type="PANTHER" id="PTHR30055:SF234">
    <property type="entry name" value="HTH-TYPE TRANSCRIPTIONAL REGULATOR BETI"/>
    <property type="match status" value="1"/>
</dbReference>
<reference evidence="7" key="1">
    <citation type="journal article" date="2019" name="Int. J. Syst. Evol. Microbiol.">
        <title>The Global Catalogue of Microorganisms (GCM) 10K type strain sequencing project: providing services to taxonomists for standard genome sequencing and annotation.</title>
        <authorList>
            <consortium name="The Broad Institute Genomics Platform"/>
            <consortium name="The Broad Institute Genome Sequencing Center for Infectious Disease"/>
            <person name="Wu L."/>
            <person name="Ma J."/>
        </authorList>
    </citation>
    <scope>NUCLEOTIDE SEQUENCE [LARGE SCALE GENOMIC DNA]</scope>
    <source>
        <strain evidence="7">JCM 18298</strain>
    </source>
</reference>
<evidence type="ECO:0000256" key="3">
    <source>
        <dbReference type="ARBA" id="ARBA00023163"/>
    </source>
</evidence>
<evidence type="ECO:0000256" key="4">
    <source>
        <dbReference type="PROSITE-ProRule" id="PRU00335"/>
    </source>
</evidence>
<dbReference type="InterPro" id="IPR001647">
    <property type="entry name" value="HTH_TetR"/>
</dbReference>
<dbReference type="Pfam" id="PF13305">
    <property type="entry name" value="TetR_C_33"/>
    <property type="match status" value="1"/>
</dbReference>
<dbReference type="Pfam" id="PF00440">
    <property type="entry name" value="TetR_N"/>
    <property type="match status" value="1"/>
</dbReference>
<dbReference type="SUPFAM" id="SSF46689">
    <property type="entry name" value="Homeodomain-like"/>
    <property type="match status" value="1"/>
</dbReference>